<dbReference type="Proteomes" id="UP000054937">
    <property type="component" value="Unassembled WGS sequence"/>
</dbReference>
<dbReference type="AlphaFoldDB" id="A0A0V0QDV8"/>
<organism evidence="2 3">
    <name type="scientific">Pseudocohnilembus persalinus</name>
    <name type="common">Ciliate</name>
    <dbReference type="NCBI Taxonomy" id="266149"/>
    <lineage>
        <taxon>Eukaryota</taxon>
        <taxon>Sar</taxon>
        <taxon>Alveolata</taxon>
        <taxon>Ciliophora</taxon>
        <taxon>Intramacronucleata</taxon>
        <taxon>Oligohymenophorea</taxon>
        <taxon>Scuticociliatia</taxon>
        <taxon>Philasterida</taxon>
        <taxon>Pseudocohnilembidae</taxon>
        <taxon>Pseudocohnilembus</taxon>
    </lineage>
</organism>
<evidence type="ECO:0000256" key="1">
    <source>
        <dbReference type="SAM" id="MobiDB-lite"/>
    </source>
</evidence>
<reference evidence="2 3" key="1">
    <citation type="journal article" date="2015" name="Sci. Rep.">
        <title>Genome of the facultative scuticociliatosis pathogen Pseudocohnilembus persalinus provides insight into its virulence through horizontal gene transfer.</title>
        <authorList>
            <person name="Xiong J."/>
            <person name="Wang G."/>
            <person name="Cheng J."/>
            <person name="Tian M."/>
            <person name="Pan X."/>
            <person name="Warren A."/>
            <person name="Jiang C."/>
            <person name="Yuan D."/>
            <person name="Miao W."/>
        </authorList>
    </citation>
    <scope>NUCLEOTIDE SEQUENCE [LARGE SCALE GENOMIC DNA]</scope>
    <source>
        <strain evidence="2">36N120E</strain>
    </source>
</reference>
<sequence length="757" mass="87455">MANQKYNNKDIKNKIKNKDSEIQNLENFLKGDQYMSLSFGNRGYKQENYNQQNNLNSQVIRSSKQNQQEKDNNLNLASSNYSNSQKTGSFQGFSDSINSLEENEEKNQGKEKINQFFQKQNQEQFYFKNEFKSLDKISESFYSDIEHDELKQNFFQQSTFLPEFKHDIADKIEDFRDTGIFDISNCQISGENWQLSILPILGLKNSGVEVYASNNRISGKIFQPVGKGKVDLDLLDLRRNLLRGESLSGFQGKFQMGKEIGDQALEQGELCLEQDLNYAQNCVKNLDLSENDLGVVPIDFLGGFGKLEVLFLEGCGLGDQSLEAFQNCDLKELNLKNNQLTNKNLDILFCSKIQKLNLSQNPIEDFFSEFLQKTEIYGLDLSKSRVGSLFVKSVYFNKYLQNLGVSCTNVKSEDIDYIIQIKELKQLFCSENGLQDEAGIKLLNLNLDYLQIENNNFSDQLKQKLRSNKSRKFQEDFSFYSSQNWISSQQIVSSKQVGQNNFSSNYPQNQNVNQLKNQISNQNSKEIQQNKNLLDEGEILNDFASGCSINQHSKIKQRQNKKQSQNLDDFNQNSYKNYNFNSNSNNNHNNQGKFKLSKFGSNFVNSQQDLLGDNQVSKTEKSRRYFNKSASSNGKEDKSLQYQNQYKSERNGNRFMNFQRNISNNNINNSSNNNSNSVSIGNFLNEQKKRNENENNEKILQRRYTEEEDEGEDSQYYRKISKKDSKVSIVLYSPKVKKIPISIEGSSEQEQQYDYIE</sequence>
<protein>
    <submittedName>
        <fullName evidence="2">Uncharacterized protein</fullName>
    </submittedName>
</protein>
<feature type="region of interest" description="Disordered" evidence="1">
    <location>
        <begin position="552"/>
        <end position="596"/>
    </location>
</feature>
<evidence type="ECO:0000313" key="2">
    <source>
        <dbReference type="EMBL" id="KRX00377.1"/>
    </source>
</evidence>
<feature type="region of interest" description="Disordered" evidence="1">
    <location>
        <begin position="62"/>
        <end position="95"/>
    </location>
</feature>
<feature type="region of interest" description="Disordered" evidence="1">
    <location>
        <begin position="610"/>
        <end position="641"/>
    </location>
</feature>
<accession>A0A0V0QDV8</accession>
<dbReference type="InterPro" id="IPR032675">
    <property type="entry name" value="LRR_dom_sf"/>
</dbReference>
<feature type="compositionally biased region" description="Polar residues" evidence="1">
    <location>
        <begin position="85"/>
        <end position="95"/>
    </location>
</feature>
<gene>
    <name evidence="2" type="ORF">PPERSA_08883</name>
</gene>
<evidence type="ECO:0000313" key="3">
    <source>
        <dbReference type="Proteomes" id="UP000054937"/>
    </source>
</evidence>
<dbReference type="Gene3D" id="3.80.10.10">
    <property type="entry name" value="Ribonuclease Inhibitor"/>
    <property type="match status" value="1"/>
</dbReference>
<feature type="compositionally biased region" description="Low complexity" evidence="1">
    <location>
        <begin position="570"/>
        <end position="594"/>
    </location>
</feature>
<comment type="caution">
    <text evidence="2">The sequence shown here is derived from an EMBL/GenBank/DDBJ whole genome shotgun (WGS) entry which is preliminary data.</text>
</comment>
<proteinExistence type="predicted"/>
<dbReference type="InParanoid" id="A0A0V0QDV8"/>
<name>A0A0V0QDV8_PSEPJ</name>
<keyword evidence="3" id="KW-1185">Reference proteome</keyword>
<feature type="compositionally biased region" description="Low complexity" evidence="1">
    <location>
        <begin position="73"/>
        <end position="84"/>
    </location>
</feature>
<dbReference type="EMBL" id="LDAU01000193">
    <property type="protein sequence ID" value="KRX00377.1"/>
    <property type="molecule type" value="Genomic_DNA"/>
</dbReference>
<dbReference type="OrthoDB" id="1600340at2759"/>
<dbReference type="SUPFAM" id="SSF52047">
    <property type="entry name" value="RNI-like"/>
    <property type="match status" value="1"/>
</dbReference>